<dbReference type="RefSeq" id="WP_344567803.1">
    <property type="nucleotide sequence ID" value="NZ_BAAARJ010000013.1"/>
</dbReference>
<organism evidence="4 5">
    <name type="scientific">Streptomyces axinellae</name>
    <dbReference type="NCBI Taxonomy" id="552788"/>
    <lineage>
        <taxon>Bacteria</taxon>
        <taxon>Bacillati</taxon>
        <taxon>Actinomycetota</taxon>
        <taxon>Actinomycetes</taxon>
        <taxon>Kitasatosporales</taxon>
        <taxon>Streptomycetaceae</taxon>
        <taxon>Streptomyces</taxon>
    </lineage>
</organism>
<keyword evidence="2" id="KW-1133">Transmembrane helix</keyword>
<feature type="region of interest" description="Disordered" evidence="1">
    <location>
        <begin position="1"/>
        <end position="142"/>
    </location>
</feature>
<protein>
    <submittedName>
        <fullName evidence="4">CBM35 domain-containing protein</fullName>
    </submittedName>
</protein>
<feature type="compositionally biased region" description="Low complexity" evidence="1">
    <location>
        <begin position="95"/>
        <end position="104"/>
    </location>
</feature>
<evidence type="ECO:0000313" key="4">
    <source>
        <dbReference type="EMBL" id="GAA2622807.1"/>
    </source>
</evidence>
<proteinExistence type="predicted"/>
<dbReference type="SUPFAM" id="SSF49785">
    <property type="entry name" value="Galactose-binding domain-like"/>
    <property type="match status" value="1"/>
</dbReference>
<reference evidence="4 5" key="1">
    <citation type="journal article" date="2019" name="Int. J. Syst. Evol. Microbiol.">
        <title>The Global Catalogue of Microorganisms (GCM) 10K type strain sequencing project: providing services to taxonomists for standard genome sequencing and annotation.</title>
        <authorList>
            <consortium name="The Broad Institute Genomics Platform"/>
            <consortium name="The Broad Institute Genome Sequencing Center for Infectious Disease"/>
            <person name="Wu L."/>
            <person name="Ma J."/>
        </authorList>
    </citation>
    <scope>NUCLEOTIDE SEQUENCE [LARGE SCALE GENOMIC DNA]</scope>
    <source>
        <strain evidence="4 5">JCM 16373</strain>
    </source>
</reference>
<dbReference type="InterPro" id="IPR008979">
    <property type="entry name" value="Galactose-bd-like_sf"/>
</dbReference>
<feature type="transmembrane region" description="Helical" evidence="2">
    <location>
        <begin position="148"/>
        <end position="169"/>
    </location>
</feature>
<feature type="compositionally biased region" description="Basic and acidic residues" evidence="1">
    <location>
        <begin position="200"/>
        <end position="219"/>
    </location>
</feature>
<evidence type="ECO:0000256" key="2">
    <source>
        <dbReference type="SAM" id="Phobius"/>
    </source>
</evidence>
<dbReference type="Proteomes" id="UP001501447">
    <property type="component" value="Unassembled WGS sequence"/>
</dbReference>
<feature type="compositionally biased region" description="Low complexity" evidence="1">
    <location>
        <begin position="186"/>
        <end position="196"/>
    </location>
</feature>
<evidence type="ECO:0000313" key="5">
    <source>
        <dbReference type="Proteomes" id="UP001501447"/>
    </source>
</evidence>
<name>A0ABN3QCF9_9ACTN</name>
<keyword evidence="5" id="KW-1185">Reference proteome</keyword>
<feature type="compositionally biased region" description="Low complexity" evidence="1">
    <location>
        <begin position="39"/>
        <end position="52"/>
    </location>
</feature>
<keyword evidence="2" id="KW-0812">Transmembrane</keyword>
<feature type="domain" description="CBM6" evidence="3">
    <location>
        <begin position="215"/>
        <end position="349"/>
    </location>
</feature>
<gene>
    <name evidence="4" type="ORF">GCM10009863_41170</name>
</gene>
<dbReference type="Gene3D" id="2.60.120.260">
    <property type="entry name" value="Galactose-binding domain-like"/>
    <property type="match status" value="1"/>
</dbReference>
<comment type="caution">
    <text evidence="4">The sequence shown here is derived from an EMBL/GenBank/DDBJ whole genome shotgun (WGS) entry which is preliminary data.</text>
</comment>
<feature type="compositionally biased region" description="Low complexity" evidence="1">
    <location>
        <begin position="123"/>
        <end position="133"/>
    </location>
</feature>
<sequence>MTAENNGTGATPGGGDASQPGTGAEDDPFAYLYRQEGDAQQAPSPGQQPGVPRRSYNQVRAVGERQYGYGYPQQQQQRGGYGYPQQGSGTGGYGYPQQGSSSYSPTPPPHQPSPHYAAPETMAGGRAAARQQAGQGGYGSGRRSRTGLLVGAIAVVAAVVIGIGAAIIFNDGDRAQGNESDGGSGSSEQAGGKPDQGNGGKKDDKKDKPTPSGLPKEDAASLTLAGGTKAAKDIPGAEGRDGTYVAGLNNPGASATWDMKNVPAPGQYRLYVRFGVPGKDADATLTVNGKAESRPLQMRNFSGAEEGDWSKGWQTTWSIVQLKKGDNSVKISCESGNQCDANLDKVWLKRN</sequence>
<keyword evidence="2" id="KW-0472">Membrane</keyword>
<dbReference type="EMBL" id="BAAARJ010000013">
    <property type="protein sequence ID" value="GAA2622807.1"/>
    <property type="molecule type" value="Genomic_DNA"/>
</dbReference>
<feature type="compositionally biased region" description="Low complexity" evidence="1">
    <location>
        <begin position="65"/>
        <end position="87"/>
    </location>
</feature>
<dbReference type="InterPro" id="IPR005084">
    <property type="entry name" value="CBM6"/>
</dbReference>
<evidence type="ECO:0000259" key="3">
    <source>
        <dbReference type="PROSITE" id="PS51175"/>
    </source>
</evidence>
<evidence type="ECO:0000256" key="1">
    <source>
        <dbReference type="SAM" id="MobiDB-lite"/>
    </source>
</evidence>
<feature type="region of interest" description="Disordered" evidence="1">
    <location>
        <begin position="172"/>
        <end position="241"/>
    </location>
</feature>
<accession>A0ABN3QCF9</accession>
<dbReference type="PROSITE" id="PS51175">
    <property type="entry name" value="CBM6"/>
    <property type="match status" value="1"/>
</dbReference>